<feature type="compositionally biased region" description="Basic residues" evidence="1">
    <location>
        <begin position="141"/>
        <end position="152"/>
    </location>
</feature>
<proteinExistence type="predicted"/>
<feature type="compositionally biased region" description="Polar residues" evidence="1">
    <location>
        <begin position="186"/>
        <end position="197"/>
    </location>
</feature>
<dbReference type="AlphaFoldDB" id="T5ADG0"/>
<evidence type="ECO:0000313" key="2">
    <source>
        <dbReference type="EMBL" id="EQK99766.1"/>
    </source>
</evidence>
<protein>
    <submittedName>
        <fullName evidence="2">Polyprotein</fullName>
    </submittedName>
</protein>
<sequence length="197" mass="22776">MRTCHSLRVAPGQFHDLIGQILAGRAEDYYIRHVNWDASFRTVYDALKRRFDVHQEQYFTEWTTTSFQKLRTQHPEKPLPEDPETNVPLRMTLVRACRGVPELEPALFRPALRIEELFSDLRSSLETHLARRPDQQFFGRARGRSRALRSVRSRPGPSQPYGRGYGRQQQGYILAEEDNDDDDGTGTFSQLTLSDAP</sequence>
<dbReference type="Proteomes" id="UP000019374">
    <property type="component" value="Unassembled WGS sequence"/>
</dbReference>
<gene>
    <name evidence="2" type="ORF">OCS_04522</name>
</gene>
<evidence type="ECO:0000256" key="1">
    <source>
        <dbReference type="SAM" id="MobiDB-lite"/>
    </source>
</evidence>
<feature type="region of interest" description="Disordered" evidence="1">
    <location>
        <begin position="140"/>
        <end position="197"/>
    </location>
</feature>
<evidence type="ECO:0000313" key="3">
    <source>
        <dbReference type="Proteomes" id="UP000019374"/>
    </source>
</evidence>
<accession>T5ADG0</accession>
<reference evidence="2 3" key="1">
    <citation type="journal article" date="2013" name="Chin. Sci. Bull.">
        <title>Genome survey uncovers the secrets of sex and lifestyle in caterpillar fungus.</title>
        <authorList>
            <person name="Hu X."/>
            <person name="Zhang Y."/>
            <person name="Xiao G."/>
            <person name="Zheng P."/>
            <person name="Xia Y."/>
            <person name="Zhang X."/>
            <person name="St Leger R.J."/>
            <person name="Liu X."/>
            <person name="Wang C."/>
        </authorList>
    </citation>
    <scope>NUCLEOTIDE SEQUENCE [LARGE SCALE GENOMIC DNA]</scope>
    <source>
        <strain evidence="3">Co18 / CGMCC 3.14243</strain>
        <tissue evidence="2">Fruit-body</tissue>
    </source>
</reference>
<organism evidence="2 3">
    <name type="scientific">Ophiocordyceps sinensis (strain Co18 / CGMCC 3.14243)</name>
    <name type="common">Yarsagumba caterpillar fungus</name>
    <name type="synonym">Hirsutella sinensis</name>
    <dbReference type="NCBI Taxonomy" id="911162"/>
    <lineage>
        <taxon>Eukaryota</taxon>
        <taxon>Fungi</taxon>
        <taxon>Dikarya</taxon>
        <taxon>Ascomycota</taxon>
        <taxon>Pezizomycotina</taxon>
        <taxon>Sordariomycetes</taxon>
        <taxon>Hypocreomycetidae</taxon>
        <taxon>Hypocreales</taxon>
        <taxon>Ophiocordycipitaceae</taxon>
        <taxon>Ophiocordyceps</taxon>
    </lineage>
</organism>
<dbReference type="HOGENOM" id="CLU_1384534_0_0_1"/>
<dbReference type="EMBL" id="KE653165">
    <property type="protein sequence ID" value="EQK99766.1"/>
    <property type="molecule type" value="Genomic_DNA"/>
</dbReference>
<name>T5ADG0_OPHSC</name>
<feature type="compositionally biased region" description="Acidic residues" evidence="1">
    <location>
        <begin position="175"/>
        <end position="184"/>
    </location>
</feature>